<organism evidence="2 3">
    <name type="scientific">SAR324 cluster bacterium</name>
    <dbReference type="NCBI Taxonomy" id="2024889"/>
    <lineage>
        <taxon>Bacteria</taxon>
        <taxon>Deltaproteobacteria</taxon>
        <taxon>SAR324 cluster</taxon>
    </lineage>
</organism>
<evidence type="ECO:0000256" key="1">
    <source>
        <dbReference type="SAM" id="Phobius"/>
    </source>
</evidence>
<protein>
    <submittedName>
        <fullName evidence="2">Uncharacterized protein</fullName>
    </submittedName>
</protein>
<evidence type="ECO:0000313" key="2">
    <source>
        <dbReference type="EMBL" id="NMC63560.1"/>
    </source>
</evidence>
<keyword evidence="1" id="KW-0812">Transmembrane</keyword>
<reference evidence="2 3" key="1">
    <citation type="journal article" date="2020" name="Biotechnol. Biofuels">
        <title>New insights from the biogas microbiome by comprehensive genome-resolved metagenomics of nearly 1600 species originating from multiple anaerobic digesters.</title>
        <authorList>
            <person name="Campanaro S."/>
            <person name="Treu L."/>
            <person name="Rodriguez-R L.M."/>
            <person name="Kovalovszki A."/>
            <person name="Ziels R.M."/>
            <person name="Maus I."/>
            <person name="Zhu X."/>
            <person name="Kougias P.G."/>
            <person name="Basile A."/>
            <person name="Luo G."/>
            <person name="Schluter A."/>
            <person name="Konstantinidis K.T."/>
            <person name="Angelidaki I."/>
        </authorList>
    </citation>
    <scope>NUCLEOTIDE SEQUENCE [LARGE SCALE GENOMIC DNA]</scope>
    <source>
        <strain evidence="2">AS27yjCOA_65</strain>
    </source>
</reference>
<sequence>MPTKTNKRITQVLISSAIVLLTLGAGNLFFGLQKHEKYQDLYSKANIEIQNRESSEASSKRQSMAALEQANRFLPGPNLDKQAQYLNRVRTQVRFYEFVISGGKLFICLSAVCFLSGLLVKRYTLH</sequence>
<accession>A0A7X9FSM0</accession>
<feature type="transmembrane region" description="Helical" evidence="1">
    <location>
        <begin position="98"/>
        <end position="120"/>
    </location>
</feature>
<gene>
    <name evidence="2" type="ORF">GYA55_10395</name>
</gene>
<proteinExistence type="predicted"/>
<name>A0A7X9FSM0_9DELT</name>
<comment type="caution">
    <text evidence="2">The sequence shown here is derived from an EMBL/GenBank/DDBJ whole genome shotgun (WGS) entry which is preliminary data.</text>
</comment>
<dbReference type="AlphaFoldDB" id="A0A7X9FSM0"/>
<dbReference type="EMBL" id="JAAZON010000471">
    <property type="protein sequence ID" value="NMC63560.1"/>
    <property type="molecule type" value="Genomic_DNA"/>
</dbReference>
<dbReference type="Proteomes" id="UP000524246">
    <property type="component" value="Unassembled WGS sequence"/>
</dbReference>
<keyword evidence="1" id="KW-0472">Membrane</keyword>
<evidence type="ECO:0000313" key="3">
    <source>
        <dbReference type="Proteomes" id="UP000524246"/>
    </source>
</evidence>
<keyword evidence="1" id="KW-1133">Transmembrane helix</keyword>
<feature type="transmembrane region" description="Helical" evidence="1">
    <location>
        <begin position="12"/>
        <end position="32"/>
    </location>
</feature>